<dbReference type="Proteomes" id="UP000318878">
    <property type="component" value="Unassembled WGS sequence"/>
</dbReference>
<dbReference type="RefSeq" id="WP_146433295.1">
    <property type="nucleotide sequence ID" value="NZ_SJPF01000003.1"/>
</dbReference>
<organism evidence="1 2">
    <name type="scientific">Blastopirellula retiformator</name>
    <dbReference type="NCBI Taxonomy" id="2527970"/>
    <lineage>
        <taxon>Bacteria</taxon>
        <taxon>Pseudomonadati</taxon>
        <taxon>Planctomycetota</taxon>
        <taxon>Planctomycetia</taxon>
        <taxon>Pirellulales</taxon>
        <taxon>Pirellulaceae</taxon>
        <taxon>Blastopirellula</taxon>
    </lineage>
</organism>
<proteinExistence type="predicted"/>
<name>A0A5C5V693_9BACT</name>
<gene>
    <name evidence="1" type="ORF">Enr8_32600</name>
</gene>
<accession>A0A5C5V693</accession>
<sequence length="245" mass="26758">MHETFPSPSIAFRIPGVWAHPGELIERLPEGFRLTPDSMFLPDGTSVEFIPMPPDDRFAQIFASSYRETPTAEEMETVSRYSVNVGLKGPGGSLEAAQKMMECATAIIDAGGAGVFIDNCALAHGGRDWIEMTAAGNSDALSFAYVSIIRGESEAHTMGMHALGYPDLQMSLSDINENGDEIIELLRYVCRGDKPIEVGHLIADLKGFRLQVVENTSDDFPPDSPMHNPFGRLRLVNLQDIADSN</sequence>
<dbReference type="OrthoDB" id="268135at2"/>
<dbReference type="EMBL" id="SJPF01000003">
    <property type="protein sequence ID" value="TWT33429.1"/>
    <property type="molecule type" value="Genomic_DNA"/>
</dbReference>
<evidence type="ECO:0008006" key="3">
    <source>
        <dbReference type="Google" id="ProtNLM"/>
    </source>
</evidence>
<keyword evidence="2" id="KW-1185">Reference proteome</keyword>
<evidence type="ECO:0000313" key="1">
    <source>
        <dbReference type="EMBL" id="TWT33429.1"/>
    </source>
</evidence>
<comment type="caution">
    <text evidence="1">The sequence shown here is derived from an EMBL/GenBank/DDBJ whole genome shotgun (WGS) entry which is preliminary data.</text>
</comment>
<dbReference type="AlphaFoldDB" id="A0A5C5V693"/>
<evidence type="ECO:0000313" key="2">
    <source>
        <dbReference type="Proteomes" id="UP000318878"/>
    </source>
</evidence>
<protein>
    <recommendedName>
        <fullName evidence="3">DUF4261 domain-containing protein</fullName>
    </recommendedName>
</protein>
<reference evidence="1 2" key="1">
    <citation type="submission" date="2019-02" db="EMBL/GenBank/DDBJ databases">
        <title>Deep-cultivation of Planctomycetes and their phenomic and genomic characterization uncovers novel biology.</title>
        <authorList>
            <person name="Wiegand S."/>
            <person name="Jogler M."/>
            <person name="Boedeker C."/>
            <person name="Pinto D."/>
            <person name="Vollmers J."/>
            <person name="Rivas-Marin E."/>
            <person name="Kohn T."/>
            <person name="Peeters S.H."/>
            <person name="Heuer A."/>
            <person name="Rast P."/>
            <person name="Oberbeckmann S."/>
            <person name="Bunk B."/>
            <person name="Jeske O."/>
            <person name="Meyerdierks A."/>
            <person name="Storesund J.E."/>
            <person name="Kallscheuer N."/>
            <person name="Luecker S."/>
            <person name="Lage O.M."/>
            <person name="Pohl T."/>
            <person name="Merkel B.J."/>
            <person name="Hornburger P."/>
            <person name="Mueller R.-W."/>
            <person name="Bruemmer F."/>
            <person name="Labrenz M."/>
            <person name="Spormann A.M."/>
            <person name="Op Den Camp H."/>
            <person name="Overmann J."/>
            <person name="Amann R."/>
            <person name="Jetten M.S.M."/>
            <person name="Mascher T."/>
            <person name="Medema M.H."/>
            <person name="Devos D.P."/>
            <person name="Kaster A.-K."/>
            <person name="Ovreas L."/>
            <person name="Rohde M."/>
            <person name="Galperin M.Y."/>
            <person name="Jogler C."/>
        </authorList>
    </citation>
    <scope>NUCLEOTIDE SEQUENCE [LARGE SCALE GENOMIC DNA]</scope>
    <source>
        <strain evidence="1 2">Enr8</strain>
    </source>
</reference>